<gene>
    <name evidence="1" type="ORF">J122_3450</name>
</gene>
<reference evidence="2" key="1">
    <citation type="submission" date="2015-12" db="EMBL/GenBank/DDBJ databases">
        <authorList>
            <person name="Lima A."/>
            <person name="Farahani Zayas N."/>
            <person name="Castro Da Silva M.A."/>
            <person name="Cabral A."/>
            <person name="Pessatti M.L."/>
        </authorList>
    </citation>
    <scope>NUCLEOTIDE SEQUENCE [LARGE SCALE GENOMIC DNA]</scope>
    <source>
        <strain evidence="2">LAMA 842</strain>
    </source>
</reference>
<accession>A0A137S4K7</accession>
<protein>
    <submittedName>
        <fullName evidence="1">Uncharacterized protein</fullName>
    </submittedName>
</protein>
<name>A0A137S4K7_9GAMM</name>
<dbReference type="RefSeq" id="WP_061333261.1">
    <property type="nucleotide sequence ID" value="NZ_LOCO01000024.1"/>
</dbReference>
<sequence length="250" mass="26839">MDISHLSQSASQQGVYSNGSARIVRETRIDAGVQISEVPSVVYHGAKDNPLNTGGHVIDKIYKMPQESHEATNARLDEMMVALSTGVATASAGLKRTYEMAMESLSPDLQEKDWGFSVSNGSLVISEGSDALSTEDRATLKDALSIADVEYQANQVASTMIRALELDRGPAGVSNGIGRFDVSQGNFGDIVDLRSYLQVHEPGGSYDLNPIDPTDYERHFPYGGRALLDQISANAPIGYAKPADFGLISL</sequence>
<dbReference type="PATRIC" id="fig|1306954.6.peg.2019"/>
<organism evidence="1 2">
    <name type="scientific">Marinobacter excellens LAMA 842</name>
    <dbReference type="NCBI Taxonomy" id="1306954"/>
    <lineage>
        <taxon>Bacteria</taxon>
        <taxon>Pseudomonadati</taxon>
        <taxon>Pseudomonadota</taxon>
        <taxon>Gammaproteobacteria</taxon>
        <taxon>Pseudomonadales</taxon>
        <taxon>Marinobacteraceae</taxon>
        <taxon>Marinobacter</taxon>
    </lineage>
</organism>
<comment type="caution">
    <text evidence="1">The sequence shown here is derived from an EMBL/GenBank/DDBJ whole genome shotgun (WGS) entry which is preliminary data.</text>
</comment>
<dbReference type="AlphaFoldDB" id="A0A137S4K7"/>
<dbReference type="EMBL" id="LOCO01000024">
    <property type="protein sequence ID" value="KXO07360.1"/>
    <property type="molecule type" value="Genomic_DNA"/>
</dbReference>
<keyword evidence="2" id="KW-1185">Reference proteome</keyword>
<proteinExistence type="predicted"/>
<dbReference type="Proteomes" id="UP000070282">
    <property type="component" value="Unassembled WGS sequence"/>
</dbReference>
<evidence type="ECO:0000313" key="2">
    <source>
        <dbReference type="Proteomes" id="UP000070282"/>
    </source>
</evidence>
<evidence type="ECO:0000313" key="1">
    <source>
        <dbReference type="EMBL" id="KXO07360.1"/>
    </source>
</evidence>